<evidence type="ECO:0000256" key="1">
    <source>
        <dbReference type="SAM" id="Phobius"/>
    </source>
</evidence>
<dbReference type="Proteomes" id="UP000006048">
    <property type="component" value="Chromosome"/>
</dbReference>
<accession>I4B562</accession>
<keyword evidence="1" id="KW-0812">Transmembrane</keyword>
<dbReference type="EMBL" id="CP002959">
    <property type="protein sequence ID" value="AFM12419.1"/>
    <property type="molecule type" value="Genomic_DNA"/>
</dbReference>
<dbReference type="STRING" id="869212.Turpa_1772"/>
<proteinExistence type="predicted"/>
<feature type="transmembrane region" description="Helical" evidence="1">
    <location>
        <begin position="12"/>
        <end position="35"/>
    </location>
</feature>
<feature type="transmembrane region" description="Helical" evidence="1">
    <location>
        <begin position="47"/>
        <end position="70"/>
    </location>
</feature>
<dbReference type="KEGG" id="tpx:Turpa_1772"/>
<protein>
    <submittedName>
        <fullName evidence="2">Uncharacterized protein</fullName>
    </submittedName>
</protein>
<evidence type="ECO:0000313" key="2">
    <source>
        <dbReference type="EMBL" id="AFM12419.1"/>
    </source>
</evidence>
<sequence>MPIAVSQLWDNLMLFLVVGVFIELAVSAIFSIRIIDDLLNTTLLRSVKNALVIIAAFGVCAKIDQLRFFYGTKITVAESVHYVLSSLVLARMATLVHEFINYVRSRSKAM</sequence>
<organism evidence="2 3">
    <name type="scientific">Turneriella parva (strain ATCC BAA-1111 / DSM 21527 / NCTC 11395 / H)</name>
    <name type="common">Leptospira parva</name>
    <dbReference type="NCBI Taxonomy" id="869212"/>
    <lineage>
        <taxon>Bacteria</taxon>
        <taxon>Pseudomonadati</taxon>
        <taxon>Spirochaetota</taxon>
        <taxon>Spirochaetia</taxon>
        <taxon>Leptospirales</taxon>
        <taxon>Leptospiraceae</taxon>
        <taxon>Turneriella</taxon>
    </lineage>
</organism>
<dbReference type="AlphaFoldDB" id="I4B562"/>
<name>I4B562_TURPD</name>
<evidence type="ECO:0000313" key="3">
    <source>
        <dbReference type="Proteomes" id="UP000006048"/>
    </source>
</evidence>
<keyword evidence="1" id="KW-0472">Membrane</keyword>
<dbReference type="RefSeq" id="WP_014802928.1">
    <property type="nucleotide sequence ID" value="NC_018020.1"/>
</dbReference>
<dbReference type="HOGENOM" id="CLU_2169980_0_0_12"/>
<keyword evidence="3" id="KW-1185">Reference proteome</keyword>
<reference evidence="2 3" key="1">
    <citation type="submission" date="2012-06" db="EMBL/GenBank/DDBJ databases">
        <title>The complete chromosome of genome of Turneriella parva DSM 21527.</title>
        <authorList>
            <consortium name="US DOE Joint Genome Institute (JGI-PGF)"/>
            <person name="Lucas S."/>
            <person name="Han J."/>
            <person name="Lapidus A."/>
            <person name="Bruce D."/>
            <person name="Goodwin L."/>
            <person name="Pitluck S."/>
            <person name="Peters L."/>
            <person name="Kyrpides N."/>
            <person name="Mavromatis K."/>
            <person name="Ivanova N."/>
            <person name="Mikhailova N."/>
            <person name="Chertkov O."/>
            <person name="Detter J.C."/>
            <person name="Tapia R."/>
            <person name="Han C."/>
            <person name="Land M."/>
            <person name="Hauser L."/>
            <person name="Markowitz V."/>
            <person name="Cheng J.-F."/>
            <person name="Hugenholtz P."/>
            <person name="Woyke T."/>
            <person name="Wu D."/>
            <person name="Gronow S."/>
            <person name="Wellnitz S."/>
            <person name="Brambilla E."/>
            <person name="Klenk H.-P."/>
            <person name="Eisen J.A."/>
        </authorList>
    </citation>
    <scope>NUCLEOTIDE SEQUENCE [LARGE SCALE GENOMIC DNA]</scope>
    <source>
        <strain evidence="3">ATCC BAA-1111 / DSM 21527 / NCTC 11395 / H</strain>
    </source>
</reference>
<gene>
    <name evidence="2" type="ordered locus">Turpa_1772</name>
</gene>
<keyword evidence="1" id="KW-1133">Transmembrane helix</keyword>